<dbReference type="SUPFAM" id="SSF55961">
    <property type="entry name" value="Bet v1-like"/>
    <property type="match status" value="1"/>
</dbReference>
<name>A0A2T0YEA2_9MICC</name>
<sequence>MTAAPEPTGTLSEGPGGRELQLSRSFTKHLETVWAAVTDSTQLQRWIGRWEGDPASGQVTFLMTAEGEDAPPEECRILECSPPRSLTVETRVGPDVWHLRLELSHDGGITTLLFAQRLGEDPLGSIGPGWEYYLDRLAAALGGRDAGEVAWDDYYPRLSEHYEQLS</sequence>
<feature type="domain" description="Activator of Hsp90 ATPase homologue 1/2-like C-terminal" evidence="2">
    <location>
        <begin position="31"/>
        <end position="141"/>
    </location>
</feature>
<comment type="caution">
    <text evidence="3">The sequence shown here is derived from an EMBL/GenBank/DDBJ whole genome shotgun (WGS) entry which is preliminary data.</text>
</comment>
<organism evidence="3 4">
    <name type="scientific">Nesterenkonia sandarakina</name>
    <dbReference type="NCBI Taxonomy" id="272918"/>
    <lineage>
        <taxon>Bacteria</taxon>
        <taxon>Bacillati</taxon>
        <taxon>Actinomycetota</taxon>
        <taxon>Actinomycetes</taxon>
        <taxon>Micrococcales</taxon>
        <taxon>Micrococcaceae</taxon>
        <taxon>Nesterenkonia</taxon>
    </lineage>
</organism>
<dbReference type="RefSeq" id="WP_106123787.1">
    <property type="nucleotide sequence ID" value="NZ_PVTY01000016.1"/>
</dbReference>
<evidence type="ECO:0000313" key="4">
    <source>
        <dbReference type="Proteomes" id="UP000238217"/>
    </source>
</evidence>
<dbReference type="InterPro" id="IPR013538">
    <property type="entry name" value="ASHA1/2-like_C"/>
</dbReference>
<dbReference type="OrthoDB" id="8117292at2"/>
<dbReference type="Gene3D" id="3.30.530.20">
    <property type="match status" value="1"/>
</dbReference>
<reference evidence="3 4" key="1">
    <citation type="submission" date="2018-03" db="EMBL/GenBank/DDBJ databases">
        <title>Comparative analysis of microorganisms from saline springs in Andes Mountain Range, Colombia.</title>
        <authorList>
            <person name="Rubin E."/>
        </authorList>
    </citation>
    <scope>NUCLEOTIDE SEQUENCE [LARGE SCALE GENOMIC DNA]</scope>
    <source>
        <strain evidence="3 4">CG 35</strain>
    </source>
</reference>
<dbReference type="CDD" id="cd08899">
    <property type="entry name" value="SRPBCC_CalC_Aha1-like_6"/>
    <property type="match status" value="1"/>
</dbReference>
<gene>
    <name evidence="3" type="ORF">BCL67_11668</name>
</gene>
<evidence type="ECO:0000313" key="3">
    <source>
        <dbReference type="EMBL" id="PRZ13193.1"/>
    </source>
</evidence>
<comment type="similarity">
    <text evidence="1">Belongs to the AHA1 family.</text>
</comment>
<dbReference type="Proteomes" id="UP000238217">
    <property type="component" value="Unassembled WGS sequence"/>
</dbReference>
<evidence type="ECO:0000256" key="1">
    <source>
        <dbReference type="ARBA" id="ARBA00006817"/>
    </source>
</evidence>
<evidence type="ECO:0000259" key="2">
    <source>
        <dbReference type="Pfam" id="PF08327"/>
    </source>
</evidence>
<dbReference type="InterPro" id="IPR023393">
    <property type="entry name" value="START-like_dom_sf"/>
</dbReference>
<dbReference type="EMBL" id="PVTY01000016">
    <property type="protein sequence ID" value="PRZ13193.1"/>
    <property type="molecule type" value="Genomic_DNA"/>
</dbReference>
<dbReference type="Pfam" id="PF08327">
    <property type="entry name" value="AHSA1"/>
    <property type="match status" value="1"/>
</dbReference>
<protein>
    <submittedName>
        <fullName evidence="3">Uncharacterized protein YndB with AHSA1/START domain</fullName>
    </submittedName>
</protein>
<dbReference type="AlphaFoldDB" id="A0A2T0YEA2"/>
<keyword evidence="4" id="KW-1185">Reference proteome</keyword>
<accession>A0A2T0YEA2</accession>
<proteinExistence type="inferred from homology"/>